<keyword evidence="3" id="KW-1185">Reference proteome</keyword>
<keyword evidence="2" id="KW-0614">Plasmid</keyword>
<proteinExistence type="predicted"/>
<keyword evidence="1" id="KW-0472">Membrane</keyword>
<dbReference type="RefSeq" id="WP_341369178.1">
    <property type="nucleotide sequence ID" value="NZ_CP150952.2"/>
</dbReference>
<keyword evidence="1" id="KW-1133">Transmembrane helix</keyword>
<organism evidence="2 3">
    <name type="scientific">Yoonia phaeophyticola</name>
    <dbReference type="NCBI Taxonomy" id="3137369"/>
    <lineage>
        <taxon>Bacteria</taxon>
        <taxon>Pseudomonadati</taxon>
        <taxon>Pseudomonadota</taxon>
        <taxon>Alphaproteobacteria</taxon>
        <taxon>Rhodobacterales</taxon>
        <taxon>Paracoccaceae</taxon>
        <taxon>Yoonia</taxon>
    </lineage>
</organism>
<sequence>MAMTGGKAVAATVVVTAVAGILGYICATGYFTFRDYGFTAAVDWAWLARSYFPLRTVRPDDFWLATSIIGGFCLVGLIGAALLIYQRRARYE</sequence>
<feature type="transmembrane region" description="Helical" evidence="1">
    <location>
        <begin position="62"/>
        <end position="85"/>
    </location>
</feature>
<accession>A0ABZ2VC83</accession>
<name>A0ABZ2VC83_9RHOB</name>
<protein>
    <submittedName>
        <fullName evidence="2">Uncharacterized protein</fullName>
    </submittedName>
</protein>
<evidence type="ECO:0000313" key="2">
    <source>
        <dbReference type="EMBL" id="WZC51082.1"/>
    </source>
</evidence>
<reference evidence="3" key="1">
    <citation type="submission" date="2024-04" db="EMBL/GenBank/DDBJ databases">
        <title>Phylogenomic analyses of a clade within the roseobacter group suggest taxonomic reassignments of species of the genera Aestuariivita, Citreicella, Loktanella, Nautella, Pelagibaca, Ruegeria, Thalassobius, Thiobacimonas and Tropicibacter, and the proposal o.</title>
        <authorList>
            <person name="Jeon C.O."/>
        </authorList>
    </citation>
    <scope>NUCLEOTIDE SEQUENCE [LARGE SCALE GENOMIC DNA]</scope>
    <source>
        <strain evidence="3">BS5-3</strain>
        <plasmid evidence="3">pBS5-3-1</plasmid>
    </source>
</reference>
<evidence type="ECO:0000313" key="3">
    <source>
        <dbReference type="Proteomes" id="UP001440612"/>
    </source>
</evidence>
<evidence type="ECO:0000256" key="1">
    <source>
        <dbReference type="SAM" id="Phobius"/>
    </source>
</evidence>
<geneLocation type="plasmid" evidence="2 3">
    <name>pBS5-3-1</name>
</geneLocation>
<dbReference type="EMBL" id="CP150952">
    <property type="protein sequence ID" value="WZC51082.1"/>
    <property type="molecule type" value="Genomic_DNA"/>
</dbReference>
<dbReference type="Proteomes" id="UP001440612">
    <property type="component" value="Plasmid pBS5-3-1"/>
</dbReference>
<keyword evidence="1" id="KW-0812">Transmembrane</keyword>
<gene>
    <name evidence="2" type="ORF">AABB29_20175</name>
</gene>